<dbReference type="EMBL" id="WJXW01000007">
    <property type="protein sequence ID" value="KAF9734363.1"/>
    <property type="molecule type" value="Genomic_DNA"/>
</dbReference>
<dbReference type="AlphaFoldDB" id="A0A9P6KP72"/>
<organism evidence="3 4">
    <name type="scientific">Paraphaeosphaeria minitans</name>
    <dbReference type="NCBI Taxonomy" id="565426"/>
    <lineage>
        <taxon>Eukaryota</taxon>
        <taxon>Fungi</taxon>
        <taxon>Dikarya</taxon>
        <taxon>Ascomycota</taxon>
        <taxon>Pezizomycotina</taxon>
        <taxon>Dothideomycetes</taxon>
        <taxon>Pleosporomycetidae</taxon>
        <taxon>Pleosporales</taxon>
        <taxon>Massarineae</taxon>
        <taxon>Didymosphaeriaceae</taxon>
        <taxon>Paraphaeosphaeria</taxon>
    </lineage>
</organism>
<keyword evidence="2" id="KW-1133">Transmembrane helix</keyword>
<accession>A0A9P6KP72</accession>
<evidence type="ECO:0000313" key="3">
    <source>
        <dbReference type="EMBL" id="KAF9734363.1"/>
    </source>
</evidence>
<protein>
    <submittedName>
        <fullName evidence="3">Uncharacterized protein</fullName>
    </submittedName>
</protein>
<sequence>MAETPDELRSLVYSVVFVLFLRAARAFSLILLLANFGVLLGVTIQIQPEPFRGTLAKIRRPKNHEDGRGNEGGDASPTGDPPSQTSPRAAPTQTRKSTPPPAPALQRCPSPPPYRLDQPKSAAEPRSESILQLYEDIIASDAQTIQVQQDTMVAQQETIRAQAQMIKNMRLLLETQDERIEELERAGEERATCQENSHLGRGR</sequence>
<feature type="compositionally biased region" description="Pro residues" evidence="1">
    <location>
        <begin position="98"/>
        <end position="114"/>
    </location>
</feature>
<evidence type="ECO:0000256" key="2">
    <source>
        <dbReference type="SAM" id="Phobius"/>
    </source>
</evidence>
<feature type="region of interest" description="Disordered" evidence="1">
    <location>
        <begin position="55"/>
        <end position="126"/>
    </location>
</feature>
<proteinExistence type="predicted"/>
<gene>
    <name evidence="3" type="ORF">PMIN01_07266</name>
</gene>
<keyword evidence="2" id="KW-0472">Membrane</keyword>
<dbReference type="OrthoDB" id="3799403at2759"/>
<dbReference type="Proteomes" id="UP000756921">
    <property type="component" value="Unassembled WGS sequence"/>
</dbReference>
<evidence type="ECO:0000313" key="4">
    <source>
        <dbReference type="Proteomes" id="UP000756921"/>
    </source>
</evidence>
<feature type="transmembrane region" description="Helical" evidence="2">
    <location>
        <begin position="12"/>
        <end position="42"/>
    </location>
</feature>
<keyword evidence="2" id="KW-0812">Transmembrane</keyword>
<keyword evidence="4" id="KW-1185">Reference proteome</keyword>
<name>A0A9P6KP72_9PLEO</name>
<evidence type="ECO:0000256" key="1">
    <source>
        <dbReference type="SAM" id="MobiDB-lite"/>
    </source>
</evidence>
<comment type="caution">
    <text evidence="3">The sequence shown here is derived from an EMBL/GenBank/DDBJ whole genome shotgun (WGS) entry which is preliminary data.</text>
</comment>
<reference evidence="3" key="1">
    <citation type="journal article" date="2020" name="Mol. Plant Microbe Interact.">
        <title>Genome Sequence of the Biocontrol Agent Coniothyrium minitans strain Conio (IMI 134523).</title>
        <authorList>
            <person name="Patel D."/>
            <person name="Shittu T.A."/>
            <person name="Baroncelli R."/>
            <person name="Muthumeenakshi S."/>
            <person name="Osborne T.H."/>
            <person name="Janganan T.K."/>
            <person name="Sreenivasaprasad S."/>
        </authorList>
    </citation>
    <scope>NUCLEOTIDE SEQUENCE</scope>
    <source>
        <strain evidence="3">Conio</strain>
    </source>
</reference>
<feature type="compositionally biased region" description="Polar residues" evidence="1">
    <location>
        <begin position="81"/>
        <end position="97"/>
    </location>
</feature>